<dbReference type="Proteomes" id="UP000199006">
    <property type="component" value="Unassembled WGS sequence"/>
</dbReference>
<protein>
    <submittedName>
        <fullName evidence="6">Peptide/nickel transport system substrate-binding protein</fullName>
    </submittedName>
</protein>
<dbReference type="Gene3D" id="3.40.190.10">
    <property type="entry name" value="Periplasmic binding protein-like II"/>
    <property type="match status" value="1"/>
</dbReference>
<dbReference type="InterPro" id="IPR039424">
    <property type="entry name" value="SBP_5"/>
</dbReference>
<evidence type="ECO:0000256" key="1">
    <source>
        <dbReference type="ARBA" id="ARBA00005695"/>
    </source>
</evidence>
<accession>A0A1I4LEJ5</accession>
<dbReference type="STRING" id="29563.SAMN02983006_02302"/>
<dbReference type="GO" id="GO:0015833">
    <property type="term" value="P:peptide transport"/>
    <property type="evidence" value="ECO:0007669"/>
    <property type="project" value="TreeGrafter"/>
</dbReference>
<name>A0A1I4LEJ5_9FIRM</name>
<sequence>MQKIKKSKFLCLSIILFLLVGSFSFSSALAAEPRSGGTLSITDFSFSSARTLDPHLAQAAGSMRFIENMYNTLLKYKKAEYGSITGDLAKNYTITNDGKKYTFKLYQGVKFHDGSELTSADVKFSIERIIAKKVRAQQFSGVDKIETPDKYTVVITLKEPVAPFLTYLAYPMNAIVSQKITESNNNDLSSIDAGSGPFKLNLWERDQYLILDKFNDYFIQGKPYLDRVYLKVIDDETARTTALRNQELDLILQVSAKNIDRLAQYPDINVKSVAGTYWEYLGLNTRKGPLADKKVRQAIAWGINRATLNKMVKFDKATVLTSGPIPPGHWAADDLAVYPAQDLAKAKKLLADSDYSNGFETTLIVLSNPDQLNAAQVIKAQLAPLGIKVKIKSLESSVYFDKLGSGDFDMTVIGWVGFVDPDEYLYNIFHTDGIWNQQGYSNPEVDQLLEDGRRTSDQATRKEIYQKAQTIIAQDAPMVFLYVNPQASALQDYVKGFDINPTVTTISLVDTWLDQSAE</sequence>
<organism evidence="6 7">
    <name type="scientific">Halanaerobium salsuginis</name>
    <dbReference type="NCBI Taxonomy" id="29563"/>
    <lineage>
        <taxon>Bacteria</taxon>
        <taxon>Bacillati</taxon>
        <taxon>Bacillota</taxon>
        <taxon>Clostridia</taxon>
        <taxon>Halanaerobiales</taxon>
        <taxon>Halanaerobiaceae</taxon>
        <taxon>Halanaerobium</taxon>
    </lineage>
</organism>
<keyword evidence="7" id="KW-1185">Reference proteome</keyword>
<feature type="chain" id="PRO_5011567056" evidence="4">
    <location>
        <begin position="31"/>
        <end position="518"/>
    </location>
</feature>
<evidence type="ECO:0000259" key="5">
    <source>
        <dbReference type="Pfam" id="PF00496"/>
    </source>
</evidence>
<dbReference type="InterPro" id="IPR030678">
    <property type="entry name" value="Peptide/Ni-bd"/>
</dbReference>
<evidence type="ECO:0000256" key="2">
    <source>
        <dbReference type="ARBA" id="ARBA00022448"/>
    </source>
</evidence>
<dbReference type="EMBL" id="FOTI01000040">
    <property type="protein sequence ID" value="SFL89498.1"/>
    <property type="molecule type" value="Genomic_DNA"/>
</dbReference>
<evidence type="ECO:0000313" key="6">
    <source>
        <dbReference type="EMBL" id="SFL89498.1"/>
    </source>
</evidence>
<dbReference type="Gene3D" id="3.10.105.10">
    <property type="entry name" value="Dipeptide-binding Protein, Domain 3"/>
    <property type="match status" value="1"/>
</dbReference>
<feature type="signal peptide" evidence="4">
    <location>
        <begin position="1"/>
        <end position="30"/>
    </location>
</feature>
<evidence type="ECO:0000256" key="3">
    <source>
        <dbReference type="ARBA" id="ARBA00022729"/>
    </source>
</evidence>
<dbReference type="InterPro" id="IPR000914">
    <property type="entry name" value="SBP_5_dom"/>
</dbReference>
<dbReference type="PANTHER" id="PTHR30290:SF9">
    <property type="entry name" value="OLIGOPEPTIDE-BINDING PROTEIN APPA"/>
    <property type="match status" value="1"/>
</dbReference>
<dbReference type="GO" id="GO:0043190">
    <property type="term" value="C:ATP-binding cassette (ABC) transporter complex"/>
    <property type="evidence" value="ECO:0007669"/>
    <property type="project" value="InterPro"/>
</dbReference>
<keyword evidence="3 4" id="KW-0732">Signal</keyword>
<dbReference type="PIRSF" id="PIRSF002741">
    <property type="entry name" value="MppA"/>
    <property type="match status" value="1"/>
</dbReference>
<feature type="domain" description="Solute-binding protein family 5" evidence="5">
    <location>
        <begin position="84"/>
        <end position="433"/>
    </location>
</feature>
<reference evidence="6 7" key="1">
    <citation type="submission" date="2016-10" db="EMBL/GenBank/DDBJ databases">
        <authorList>
            <person name="de Groot N.N."/>
        </authorList>
    </citation>
    <scope>NUCLEOTIDE SEQUENCE [LARGE SCALE GENOMIC DNA]</scope>
    <source>
        <strain evidence="6 7">ATCC 51327</strain>
    </source>
</reference>
<dbReference type="Pfam" id="PF00496">
    <property type="entry name" value="SBP_bac_5"/>
    <property type="match status" value="1"/>
</dbReference>
<dbReference type="RefSeq" id="WP_218142074.1">
    <property type="nucleotide sequence ID" value="NZ_FOTI01000040.1"/>
</dbReference>
<dbReference type="AlphaFoldDB" id="A0A1I4LEJ5"/>
<dbReference type="GO" id="GO:0042597">
    <property type="term" value="C:periplasmic space"/>
    <property type="evidence" value="ECO:0007669"/>
    <property type="project" value="UniProtKB-ARBA"/>
</dbReference>
<keyword evidence="2" id="KW-0813">Transport</keyword>
<dbReference type="PANTHER" id="PTHR30290">
    <property type="entry name" value="PERIPLASMIC BINDING COMPONENT OF ABC TRANSPORTER"/>
    <property type="match status" value="1"/>
</dbReference>
<evidence type="ECO:0000313" key="7">
    <source>
        <dbReference type="Proteomes" id="UP000199006"/>
    </source>
</evidence>
<proteinExistence type="inferred from homology"/>
<dbReference type="Gene3D" id="3.90.76.10">
    <property type="entry name" value="Dipeptide-binding Protein, Domain 1"/>
    <property type="match status" value="1"/>
</dbReference>
<comment type="similarity">
    <text evidence="1">Belongs to the bacterial solute-binding protein 5 family.</text>
</comment>
<evidence type="ECO:0000256" key="4">
    <source>
        <dbReference type="SAM" id="SignalP"/>
    </source>
</evidence>
<dbReference type="SUPFAM" id="SSF53850">
    <property type="entry name" value="Periplasmic binding protein-like II"/>
    <property type="match status" value="1"/>
</dbReference>
<gene>
    <name evidence="6" type="ORF">SAMN02983006_02302</name>
</gene>
<dbReference type="GO" id="GO:1904680">
    <property type="term" value="F:peptide transmembrane transporter activity"/>
    <property type="evidence" value="ECO:0007669"/>
    <property type="project" value="TreeGrafter"/>
</dbReference>